<protein>
    <recommendedName>
        <fullName evidence="8">Protein-methionine-sulfoxide reductase heme-binding subunit MsrQ</fullName>
    </recommendedName>
    <alternativeName>
        <fullName evidence="8">Flavocytochrome MsrQ</fullName>
    </alternativeName>
</protein>
<evidence type="ECO:0000256" key="1">
    <source>
        <dbReference type="ARBA" id="ARBA00004141"/>
    </source>
</evidence>
<evidence type="ECO:0000256" key="2">
    <source>
        <dbReference type="ARBA" id="ARBA00022448"/>
    </source>
</evidence>
<keyword evidence="8" id="KW-1003">Cell membrane</keyword>
<keyword evidence="4 8" id="KW-0812">Transmembrane</keyword>
<evidence type="ECO:0000256" key="8">
    <source>
        <dbReference type="HAMAP-Rule" id="MF_01207"/>
    </source>
</evidence>
<dbReference type="PANTHER" id="PTHR36964">
    <property type="entry name" value="PROTEIN-METHIONINE-SULFOXIDE REDUCTASE HEME-BINDING SUBUNIT MSRQ"/>
    <property type="match status" value="1"/>
</dbReference>
<dbReference type="PANTHER" id="PTHR36964:SF1">
    <property type="entry name" value="PROTEIN-METHIONINE-SULFOXIDE REDUCTASE HEME-BINDING SUBUNIT MSRQ"/>
    <property type="match status" value="1"/>
</dbReference>
<proteinExistence type="inferred from homology"/>
<evidence type="ECO:0000313" key="11">
    <source>
        <dbReference type="Proteomes" id="UP001168380"/>
    </source>
</evidence>
<sequence>MVAVLWRRLGIAAASLLPFAWITYRAITQQLGADPAKTIVLFTGEWTLYFLFMTLSVTPLVRLAKWRWLMTHRRMLGLFALFYALCHLAAYLVFILGLDFSRFAAELVKRPYITAGFPAVLILIALGVTSTKAMMRRLGKRWQPLHRLAYLALSLGWVHVFWQIRSSYFEAAVYGAITGVLLGLRGYWSWKRAQNARSVSTP</sequence>
<keyword evidence="8" id="KW-0479">Metal-binding</keyword>
<comment type="subcellular location">
    <subcellularLocation>
        <location evidence="8">Cell membrane</location>
        <topology evidence="8">Multi-pass membrane protein</topology>
    </subcellularLocation>
    <subcellularLocation>
        <location evidence="1">Membrane</location>
        <topology evidence="1">Multi-pass membrane protein</topology>
    </subcellularLocation>
</comment>
<comment type="subunit">
    <text evidence="8">Heterodimer of a catalytic subunit (MsrP) and a heme-binding subunit (MsrQ).</text>
</comment>
<keyword evidence="8" id="KW-0285">Flavoprotein</keyword>
<reference evidence="10" key="1">
    <citation type="submission" date="2023-07" db="EMBL/GenBank/DDBJ databases">
        <title>Gilvimarinus algae sp. nov., isolated from the surface of Kelp.</title>
        <authorList>
            <person name="Sun Y.Y."/>
            <person name="Gong Y."/>
            <person name="Du Z.J."/>
        </authorList>
    </citation>
    <scope>NUCLEOTIDE SEQUENCE</scope>
    <source>
        <strain evidence="10">SDUM040014</strain>
    </source>
</reference>
<dbReference type="InterPro" id="IPR022837">
    <property type="entry name" value="MsrQ-like"/>
</dbReference>
<gene>
    <name evidence="8" type="primary">msrQ</name>
    <name evidence="10" type="ORF">QWI16_15725</name>
</gene>
<dbReference type="Proteomes" id="UP001168380">
    <property type="component" value="Unassembled WGS sequence"/>
</dbReference>
<comment type="function">
    <text evidence="8">Part of the MsrPQ system that repairs oxidized periplasmic proteins containing methionine sulfoxide residues (Met-O), using respiratory chain electrons. Thus protects these proteins from oxidative-stress damage caused by reactive species of oxygen and chlorine generated by the host defense mechanisms. MsrPQ is essential for the maintenance of envelope integrity under bleach stress, rescuing a wide series of structurally unrelated periplasmic proteins from methionine oxidation. MsrQ provides electrons for reduction to the reductase catalytic subunit MsrP, using the quinone pool of the respiratory chain.</text>
</comment>
<comment type="similarity">
    <text evidence="8">Belongs to the MsrQ family.</text>
</comment>
<evidence type="ECO:0000259" key="9">
    <source>
        <dbReference type="Pfam" id="PF01794"/>
    </source>
</evidence>
<keyword evidence="5 8" id="KW-1133">Transmembrane helix</keyword>
<feature type="domain" description="Ferric oxidoreductase" evidence="9">
    <location>
        <begin position="44"/>
        <end position="155"/>
    </location>
</feature>
<organism evidence="10 11">
    <name type="scientific">Gilvimarinus algae</name>
    <dbReference type="NCBI Taxonomy" id="3058037"/>
    <lineage>
        <taxon>Bacteria</taxon>
        <taxon>Pseudomonadati</taxon>
        <taxon>Pseudomonadota</taxon>
        <taxon>Gammaproteobacteria</taxon>
        <taxon>Cellvibrionales</taxon>
        <taxon>Cellvibrionaceae</taxon>
        <taxon>Gilvimarinus</taxon>
    </lineage>
</organism>
<evidence type="ECO:0000256" key="3">
    <source>
        <dbReference type="ARBA" id="ARBA00022617"/>
    </source>
</evidence>
<evidence type="ECO:0000256" key="6">
    <source>
        <dbReference type="ARBA" id="ARBA00023004"/>
    </source>
</evidence>
<feature type="transmembrane region" description="Helical" evidence="8">
    <location>
        <begin position="76"/>
        <end position="98"/>
    </location>
</feature>
<keyword evidence="7 8" id="KW-0472">Membrane</keyword>
<accession>A0ABT8TI74</accession>
<comment type="caution">
    <text evidence="10">The sequence shown here is derived from an EMBL/GenBank/DDBJ whole genome shotgun (WGS) entry which is preliminary data.</text>
</comment>
<feature type="transmembrane region" description="Helical" evidence="8">
    <location>
        <begin position="41"/>
        <end position="64"/>
    </location>
</feature>
<comment type="cofactor">
    <cofactor evidence="8">
        <name>FMN</name>
        <dbReference type="ChEBI" id="CHEBI:58210"/>
    </cofactor>
    <text evidence="8">Binds 1 FMN per subunit.</text>
</comment>
<dbReference type="InterPro" id="IPR013130">
    <property type="entry name" value="Fe3_Rdtase_TM_dom"/>
</dbReference>
<comment type="cofactor">
    <cofactor evidence="8">
        <name>heme b</name>
        <dbReference type="ChEBI" id="CHEBI:60344"/>
    </cofactor>
    <text evidence="8">Binds 1 heme b (iron(II)-protoporphyrin IX) group per subunit.</text>
</comment>
<keyword evidence="2 8" id="KW-0813">Transport</keyword>
<evidence type="ECO:0000256" key="7">
    <source>
        <dbReference type="ARBA" id="ARBA00023136"/>
    </source>
</evidence>
<dbReference type="EMBL" id="JAULRT010000062">
    <property type="protein sequence ID" value="MDO3383631.1"/>
    <property type="molecule type" value="Genomic_DNA"/>
</dbReference>
<feature type="transmembrane region" description="Helical" evidence="8">
    <location>
        <begin position="171"/>
        <end position="188"/>
    </location>
</feature>
<evidence type="ECO:0000256" key="5">
    <source>
        <dbReference type="ARBA" id="ARBA00022989"/>
    </source>
</evidence>
<feature type="transmembrane region" description="Helical" evidence="8">
    <location>
        <begin position="110"/>
        <end position="128"/>
    </location>
</feature>
<dbReference type="HAMAP" id="MF_01207">
    <property type="entry name" value="MsrQ"/>
    <property type="match status" value="1"/>
</dbReference>
<feature type="transmembrane region" description="Helical" evidence="8">
    <location>
        <begin position="148"/>
        <end position="165"/>
    </location>
</feature>
<dbReference type="Pfam" id="PF01794">
    <property type="entry name" value="Ferric_reduct"/>
    <property type="match status" value="1"/>
</dbReference>
<comment type="caution">
    <text evidence="8">Lacks conserved residue(s) required for the propagation of feature annotation.</text>
</comment>
<keyword evidence="6 8" id="KW-0408">Iron</keyword>
<keyword evidence="3 8" id="KW-0349">Heme</keyword>
<evidence type="ECO:0000313" key="10">
    <source>
        <dbReference type="EMBL" id="MDO3383631.1"/>
    </source>
</evidence>
<keyword evidence="8" id="KW-0288">FMN</keyword>
<dbReference type="RefSeq" id="WP_302714543.1">
    <property type="nucleotide sequence ID" value="NZ_JAULRT010000062.1"/>
</dbReference>
<evidence type="ECO:0000256" key="4">
    <source>
        <dbReference type="ARBA" id="ARBA00022692"/>
    </source>
</evidence>
<keyword evidence="11" id="KW-1185">Reference proteome</keyword>
<name>A0ABT8TI74_9GAMM</name>
<keyword evidence="8" id="KW-0249">Electron transport</keyword>